<dbReference type="InterPro" id="IPR003609">
    <property type="entry name" value="Pan_app"/>
</dbReference>
<dbReference type="PROSITE" id="PS00108">
    <property type="entry name" value="PROTEIN_KINASE_ST"/>
    <property type="match status" value="1"/>
</dbReference>
<dbReference type="Gene3D" id="1.10.510.10">
    <property type="entry name" value="Transferase(Phosphotransferase) domain 1"/>
    <property type="match status" value="1"/>
</dbReference>
<evidence type="ECO:0000313" key="22">
    <source>
        <dbReference type="EnsemblPlants" id="TraesCS2D02G486700.1"/>
    </source>
</evidence>
<dbReference type="CDD" id="cd01098">
    <property type="entry name" value="PAN_AP_plant"/>
    <property type="match status" value="1"/>
</dbReference>
<evidence type="ECO:0000259" key="21">
    <source>
        <dbReference type="PROSITE" id="PS50948"/>
    </source>
</evidence>
<dbReference type="Gene3D" id="3.30.200.20">
    <property type="entry name" value="Phosphorylase Kinase, domain 1"/>
    <property type="match status" value="1"/>
</dbReference>
<dbReference type="InterPro" id="IPR036426">
    <property type="entry name" value="Bulb-type_lectin_dom_sf"/>
</dbReference>
<dbReference type="PIRSF" id="PIRSF000641">
    <property type="entry name" value="SRK"/>
    <property type="match status" value="1"/>
</dbReference>
<dbReference type="FunFam" id="1.10.510.10:FF:001023">
    <property type="entry name" value="Os07g0541700 protein"/>
    <property type="match status" value="1"/>
</dbReference>
<dbReference type="SMART" id="SM00473">
    <property type="entry name" value="PAN_AP"/>
    <property type="match status" value="1"/>
</dbReference>
<comment type="subcellular location">
    <subcellularLocation>
        <location evidence="1">Membrane</location>
        <topology evidence="1">Single-pass type I membrane protein</topology>
    </subcellularLocation>
</comment>
<dbReference type="FunFam" id="3.30.200.20:FF:000039">
    <property type="entry name" value="receptor-like protein kinase FERONIA"/>
    <property type="match status" value="1"/>
</dbReference>
<dbReference type="OMA" id="CGNCLAL"/>
<keyword evidence="23" id="KW-1185">Reference proteome</keyword>
<dbReference type="GO" id="GO:0106310">
    <property type="term" value="F:protein serine kinase activity"/>
    <property type="evidence" value="ECO:0007669"/>
    <property type="project" value="RHEA"/>
</dbReference>
<dbReference type="EC" id="2.7.11.1" evidence="14"/>
<dbReference type="Gene3D" id="2.90.10.10">
    <property type="entry name" value="Bulb-type lectin domain"/>
    <property type="match status" value="1"/>
</dbReference>
<reference evidence="22" key="1">
    <citation type="submission" date="2018-08" db="EMBL/GenBank/DDBJ databases">
        <authorList>
            <person name="Rossello M."/>
        </authorList>
    </citation>
    <scope>NUCLEOTIDE SEQUENCE [LARGE SCALE GENOMIC DNA]</scope>
    <source>
        <strain evidence="22">cv. Chinese Spring</strain>
    </source>
</reference>
<evidence type="ECO:0000259" key="20">
    <source>
        <dbReference type="PROSITE" id="PS50927"/>
    </source>
</evidence>
<evidence type="ECO:0000256" key="5">
    <source>
        <dbReference type="ARBA" id="ARBA00022729"/>
    </source>
</evidence>
<dbReference type="PROSITE" id="PS50927">
    <property type="entry name" value="BULB_LECTIN"/>
    <property type="match status" value="1"/>
</dbReference>
<dbReference type="Gramene" id="TraesCS2D03G1086000.1">
    <property type="protein sequence ID" value="TraesCS2D03G1086000.1.CDS"/>
    <property type="gene ID" value="TraesCS2D03G1086000"/>
</dbReference>
<evidence type="ECO:0000256" key="14">
    <source>
        <dbReference type="PIRNR" id="PIRNR000641"/>
    </source>
</evidence>
<evidence type="ECO:0000259" key="18">
    <source>
        <dbReference type="PROSITE" id="PS50011"/>
    </source>
</evidence>
<dbReference type="PANTHER" id="PTHR32444:SF236">
    <property type="entry name" value="D-MANNOSE BINDING LECTIN FAMILY PROTEIN, EXPRESSED"/>
    <property type="match status" value="1"/>
</dbReference>
<keyword evidence="9" id="KW-1015">Disulfide bond</keyword>
<sequence length="823" mass="90257">MEVTRDHLGLTLPLFLFLLLSPGALVTGVSDLLNEGNNITDGNTLVSADGSFILGFFSPGVSTNRYLVIWFSVSNTTVCWVANRERPVNSTAGVLVFSDTGNLLLLDGSGQTVWTSNSTTRAAPGVAQLLESGNLVIREQAGHTTVWQSFDYLSDTLLPGMKMGKNRWTGSEWYLSSWRSADDPSPAYRFVTEANGLPDNTLWDGSTKVYRTGPWNGLRFSGTTEDATYTDMFKFVVTINDGEVTFGYTATPGTPPSRIVATSTGFVKRLVWEESRKRWETFLQGPRDVCDAYAMCGPFGLCNANAPSTSFCSCPRGFTPAFPAEWDLRENSGGCRRSAALDCAQGNEGASTSSTDGFMVLQGVKLPDTFNASVDASTTVEECRARCFANCSCLAYAPADIKVGAVAGCIIWTGNITDLRYVDGGQALYMRLPKSELVIIFHTYMSRGNCLVLYYISYGQSLSDATDPAASRRDPASTVGSVPAADPSTMIEATEEFSQAGICVPAVDLPSIKAATDDFSDSNIIGKGGFGVVYKARLNGDIVAVKRLRPSGRTEKGKNDFTREVKVMSRVTHINLVKLVSYCQEEDEWILVYEYMPNKSLSPYIFGENSSPRPSLTWFQRLEIIRGIAIGVEYLHNKEVIHRDLKLPNILLDHELKPKIADFGTAKLFIDDQTNPTLVQTPGYIAPEYAREGNLTLKCDVYSFGVVLLEIVSGKKITSAKTFLLDAWRYWNKGKIKALLDSQVAEPNHQLSLDLSRVIQIGLLCVQPMPNDRPTMPEVVVMLTDSSSWLARPKKHEVGPGQATGYPQTSNYSLAHCLCLEQR</sequence>
<evidence type="ECO:0000256" key="17">
    <source>
        <dbReference type="SAM" id="SignalP"/>
    </source>
</evidence>
<evidence type="ECO:0000256" key="10">
    <source>
        <dbReference type="ARBA" id="ARBA00023170"/>
    </source>
</evidence>
<dbReference type="Pfam" id="PF08276">
    <property type="entry name" value="PAN_2"/>
    <property type="match status" value="1"/>
</dbReference>
<dbReference type="EnsemblPlants" id="TraesCS2D02G486700.1">
    <property type="protein sequence ID" value="TraesCS2D02G486700.1"/>
    <property type="gene ID" value="TraesCS2D02G486700"/>
</dbReference>
<dbReference type="CDD" id="cd00028">
    <property type="entry name" value="B_lectin"/>
    <property type="match status" value="1"/>
</dbReference>
<keyword evidence="5 17" id="KW-0732">Signal</keyword>
<dbReference type="GO" id="GO:0051707">
    <property type="term" value="P:response to other organism"/>
    <property type="evidence" value="ECO:0007669"/>
    <property type="project" value="UniProtKB-ARBA"/>
</dbReference>
<evidence type="ECO:0000256" key="8">
    <source>
        <dbReference type="ARBA" id="ARBA00022840"/>
    </source>
</evidence>
<dbReference type="Pfam" id="PF00069">
    <property type="entry name" value="Pkinase"/>
    <property type="match status" value="1"/>
</dbReference>
<proteinExistence type="inferred from homology"/>
<dbReference type="InterPro" id="IPR017441">
    <property type="entry name" value="Protein_kinase_ATP_BS"/>
</dbReference>
<evidence type="ECO:0000259" key="19">
    <source>
        <dbReference type="PROSITE" id="PS50026"/>
    </source>
</evidence>
<protein>
    <recommendedName>
        <fullName evidence="14">Receptor-like serine/threonine-protein kinase</fullName>
        <ecNumber evidence="14">2.7.11.1</ecNumber>
    </recommendedName>
</protein>
<evidence type="ECO:0000256" key="12">
    <source>
        <dbReference type="ARBA" id="ARBA00047899"/>
    </source>
</evidence>
<dbReference type="SMART" id="SM00108">
    <property type="entry name" value="B_lectin"/>
    <property type="match status" value="1"/>
</dbReference>
<comment type="similarity">
    <text evidence="14">Belongs to the protein kinase superfamily. Ser/Thr protein kinase family.</text>
</comment>
<feature type="binding site" evidence="16">
    <location>
        <position position="546"/>
    </location>
    <ligand>
        <name>ATP</name>
        <dbReference type="ChEBI" id="CHEBI:30616"/>
    </ligand>
</feature>
<evidence type="ECO:0000256" key="11">
    <source>
        <dbReference type="ARBA" id="ARBA00023180"/>
    </source>
</evidence>
<evidence type="ECO:0000256" key="9">
    <source>
        <dbReference type="ARBA" id="ARBA00023157"/>
    </source>
</evidence>
<evidence type="ECO:0000256" key="16">
    <source>
        <dbReference type="PROSITE-ProRule" id="PRU10141"/>
    </source>
</evidence>
<keyword evidence="10" id="KW-0675">Receptor</keyword>
<evidence type="ECO:0000256" key="13">
    <source>
        <dbReference type="ARBA" id="ARBA00048679"/>
    </source>
</evidence>
<dbReference type="SMART" id="SM00220">
    <property type="entry name" value="S_TKc"/>
    <property type="match status" value="1"/>
</dbReference>
<keyword evidence="8 14" id="KW-0067">ATP-binding</keyword>
<keyword evidence="6 14" id="KW-0547">Nucleotide-binding</keyword>
<feature type="signal peptide" evidence="17">
    <location>
        <begin position="1"/>
        <end position="28"/>
    </location>
</feature>
<evidence type="ECO:0000256" key="1">
    <source>
        <dbReference type="ARBA" id="ARBA00004479"/>
    </source>
</evidence>
<keyword evidence="3 15" id="KW-0245">EGF-like domain</keyword>
<comment type="catalytic activity">
    <reaction evidence="12 14">
        <text>L-threonyl-[protein] + ATP = O-phospho-L-threonyl-[protein] + ADP + H(+)</text>
        <dbReference type="Rhea" id="RHEA:46608"/>
        <dbReference type="Rhea" id="RHEA-COMP:11060"/>
        <dbReference type="Rhea" id="RHEA-COMP:11605"/>
        <dbReference type="ChEBI" id="CHEBI:15378"/>
        <dbReference type="ChEBI" id="CHEBI:30013"/>
        <dbReference type="ChEBI" id="CHEBI:30616"/>
        <dbReference type="ChEBI" id="CHEBI:61977"/>
        <dbReference type="ChEBI" id="CHEBI:456216"/>
        <dbReference type="EC" id="2.7.11.1"/>
    </reaction>
</comment>
<keyword evidence="11" id="KW-0325">Glycoprotein</keyword>
<dbReference type="STRING" id="4565.A0A3B6DLD6"/>
<dbReference type="SMR" id="A0A3B6DLD6"/>
<dbReference type="InterPro" id="IPR001480">
    <property type="entry name" value="Bulb-type_lectin_dom"/>
</dbReference>
<evidence type="ECO:0000256" key="2">
    <source>
        <dbReference type="ARBA" id="ARBA00022527"/>
    </source>
</evidence>
<comment type="catalytic activity">
    <reaction evidence="13 14">
        <text>L-seryl-[protein] + ATP = O-phospho-L-seryl-[protein] + ADP + H(+)</text>
        <dbReference type="Rhea" id="RHEA:17989"/>
        <dbReference type="Rhea" id="RHEA-COMP:9863"/>
        <dbReference type="Rhea" id="RHEA-COMP:11604"/>
        <dbReference type="ChEBI" id="CHEBI:15378"/>
        <dbReference type="ChEBI" id="CHEBI:29999"/>
        <dbReference type="ChEBI" id="CHEBI:30616"/>
        <dbReference type="ChEBI" id="CHEBI:83421"/>
        <dbReference type="ChEBI" id="CHEBI:456216"/>
        <dbReference type="EC" id="2.7.11.1"/>
    </reaction>
</comment>
<evidence type="ECO:0000256" key="7">
    <source>
        <dbReference type="ARBA" id="ARBA00022777"/>
    </source>
</evidence>
<dbReference type="PROSITE" id="PS50011">
    <property type="entry name" value="PROTEIN_KINASE_DOM"/>
    <property type="match status" value="1"/>
</dbReference>
<dbReference type="SUPFAM" id="SSF51110">
    <property type="entry name" value="alpha-D-mannose-specific plant lectins"/>
    <property type="match status" value="1"/>
</dbReference>
<evidence type="ECO:0000313" key="23">
    <source>
        <dbReference type="Proteomes" id="UP000019116"/>
    </source>
</evidence>
<dbReference type="PANTHER" id="PTHR32444">
    <property type="entry name" value="BULB-TYPE LECTIN DOMAIN-CONTAINING PROTEIN"/>
    <property type="match status" value="1"/>
</dbReference>
<dbReference type="InterPro" id="IPR000742">
    <property type="entry name" value="EGF"/>
</dbReference>
<dbReference type="Gramene" id="TraesCS2D02G486700.1">
    <property type="protein sequence ID" value="TraesCS2D02G486700.1"/>
    <property type="gene ID" value="TraesCS2D02G486700"/>
</dbReference>
<accession>A0A3B6DLD6</accession>
<dbReference type="GO" id="GO:0016020">
    <property type="term" value="C:membrane"/>
    <property type="evidence" value="ECO:0007669"/>
    <property type="project" value="UniProtKB-SubCell"/>
</dbReference>
<dbReference type="InterPro" id="IPR011009">
    <property type="entry name" value="Kinase-like_dom_sf"/>
</dbReference>
<dbReference type="InterPro" id="IPR024171">
    <property type="entry name" value="SRK-like_kinase"/>
</dbReference>
<dbReference type="PROSITE" id="PS50026">
    <property type="entry name" value="EGF_3"/>
    <property type="match status" value="1"/>
</dbReference>
<dbReference type="Gramene" id="TraesPARA_EIv1.0_0743030.1">
    <property type="protein sequence ID" value="TraesPARA_EIv1.0_0743030.1.CDS"/>
    <property type="gene ID" value="TraesPARA_EIv1.0_0743030"/>
</dbReference>
<keyword evidence="2 14" id="KW-0723">Serine/threonine-protein kinase</keyword>
<dbReference type="InterPro" id="IPR000719">
    <property type="entry name" value="Prot_kinase_dom"/>
</dbReference>
<dbReference type="Pfam" id="PF00954">
    <property type="entry name" value="S_locus_glycop"/>
    <property type="match status" value="1"/>
</dbReference>
<dbReference type="Proteomes" id="UP000019116">
    <property type="component" value="Chromosome 2D"/>
</dbReference>
<dbReference type="PROSITE" id="PS00107">
    <property type="entry name" value="PROTEIN_KINASE_ATP"/>
    <property type="match status" value="1"/>
</dbReference>
<dbReference type="GO" id="GO:0004674">
    <property type="term" value="F:protein serine/threonine kinase activity"/>
    <property type="evidence" value="ECO:0007669"/>
    <property type="project" value="UniProtKB-KW"/>
</dbReference>
<name>A0A3B6DLD6_WHEAT</name>
<evidence type="ECO:0000256" key="6">
    <source>
        <dbReference type="ARBA" id="ARBA00022741"/>
    </source>
</evidence>
<organism evidence="22">
    <name type="scientific">Triticum aestivum</name>
    <name type="common">Wheat</name>
    <dbReference type="NCBI Taxonomy" id="4565"/>
    <lineage>
        <taxon>Eukaryota</taxon>
        <taxon>Viridiplantae</taxon>
        <taxon>Streptophyta</taxon>
        <taxon>Embryophyta</taxon>
        <taxon>Tracheophyta</taxon>
        <taxon>Spermatophyta</taxon>
        <taxon>Magnoliopsida</taxon>
        <taxon>Liliopsida</taxon>
        <taxon>Poales</taxon>
        <taxon>Poaceae</taxon>
        <taxon>BOP clade</taxon>
        <taxon>Pooideae</taxon>
        <taxon>Triticodae</taxon>
        <taxon>Triticeae</taxon>
        <taxon>Triticinae</taxon>
        <taxon>Triticum</taxon>
    </lineage>
</organism>
<evidence type="ECO:0000256" key="15">
    <source>
        <dbReference type="PROSITE-ProRule" id="PRU00076"/>
    </source>
</evidence>
<evidence type="ECO:0000256" key="4">
    <source>
        <dbReference type="ARBA" id="ARBA00022679"/>
    </source>
</evidence>
<feature type="domain" description="Protein kinase" evidence="18">
    <location>
        <begin position="519"/>
        <end position="790"/>
    </location>
</feature>
<dbReference type="GO" id="GO:0005524">
    <property type="term" value="F:ATP binding"/>
    <property type="evidence" value="ECO:0007669"/>
    <property type="project" value="UniProtKB-UniRule"/>
</dbReference>
<keyword evidence="7 14" id="KW-0418">Kinase</keyword>
<dbReference type="SUPFAM" id="SSF56112">
    <property type="entry name" value="Protein kinase-like (PK-like)"/>
    <property type="match status" value="1"/>
</dbReference>
<dbReference type="Gramene" id="TraesWEE_scaffold_007697_01G000300.1">
    <property type="protein sequence ID" value="TraesWEE_scaffold_007697_01G000300.1"/>
    <property type="gene ID" value="TraesWEE_scaffold_007697_01G000300"/>
</dbReference>
<dbReference type="InterPro" id="IPR008271">
    <property type="entry name" value="Ser/Thr_kinase_AS"/>
</dbReference>
<keyword evidence="4 14" id="KW-0808">Transferase</keyword>
<dbReference type="OrthoDB" id="679597at2759"/>
<feature type="domain" description="Apple" evidence="21">
    <location>
        <begin position="343"/>
        <end position="433"/>
    </location>
</feature>
<feature type="domain" description="Bulb-type lectin" evidence="20">
    <location>
        <begin position="30"/>
        <end position="150"/>
    </location>
</feature>
<dbReference type="Pfam" id="PF01453">
    <property type="entry name" value="B_lectin"/>
    <property type="match status" value="1"/>
</dbReference>
<dbReference type="GO" id="GO:0048544">
    <property type="term" value="P:recognition of pollen"/>
    <property type="evidence" value="ECO:0007669"/>
    <property type="project" value="InterPro"/>
</dbReference>
<evidence type="ECO:0000256" key="3">
    <source>
        <dbReference type="ARBA" id="ARBA00022536"/>
    </source>
</evidence>
<dbReference type="InterPro" id="IPR000858">
    <property type="entry name" value="S_locus_glycoprot_dom"/>
</dbReference>
<dbReference type="FunFam" id="2.90.10.10:FF:000005">
    <property type="entry name" value="G-type lectin S-receptor-like serine/threonine-protein kinase"/>
    <property type="match status" value="1"/>
</dbReference>
<comment type="caution">
    <text evidence="15">Lacks conserved residue(s) required for the propagation of feature annotation.</text>
</comment>
<feature type="domain" description="EGF-like" evidence="19">
    <location>
        <begin position="286"/>
        <end position="324"/>
    </location>
</feature>
<dbReference type="PROSITE" id="PS50948">
    <property type="entry name" value="PAN"/>
    <property type="match status" value="1"/>
</dbReference>
<reference evidence="22" key="2">
    <citation type="submission" date="2018-10" db="UniProtKB">
        <authorList>
            <consortium name="EnsemblPlants"/>
        </authorList>
    </citation>
    <scope>IDENTIFICATION</scope>
</reference>
<dbReference type="AlphaFoldDB" id="A0A3B6DLD6"/>
<feature type="chain" id="PRO_5043173094" description="Receptor-like serine/threonine-protein kinase" evidence="17">
    <location>
        <begin position="29"/>
        <end position="823"/>
    </location>
</feature>